<keyword evidence="2" id="KW-0969">Cilium</keyword>
<dbReference type="AlphaFoldDB" id="A0A317CQP4"/>
<evidence type="ECO:0000256" key="1">
    <source>
        <dbReference type="SAM" id="MobiDB-lite"/>
    </source>
</evidence>
<evidence type="ECO:0000313" key="2">
    <source>
        <dbReference type="EMBL" id="PWR04881.1"/>
    </source>
</evidence>
<organism evidence="2 3">
    <name type="scientific">Micromonospora acroterricola</name>
    <dbReference type="NCBI Taxonomy" id="2202421"/>
    <lineage>
        <taxon>Bacteria</taxon>
        <taxon>Bacillati</taxon>
        <taxon>Actinomycetota</taxon>
        <taxon>Actinomycetes</taxon>
        <taxon>Micromonosporales</taxon>
        <taxon>Micromonosporaceae</taxon>
        <taxon>Micromonospora</taxon>
    </lineage>
</organism>
<dbReference type="RefSeq" id="WP_109820720.1">
    <property type="nucleotide sequence ID" value="NZ_QGKR01000353.1"/>
</dbReference>
<feature type="compositionally biased region" description="Polar residues" evidence="1">
    <location>
        <begin position="83"/>
        <end position="92"/>
    </location>
</feature>
<dbReference type="OrthoDB" id="3404058at2"/>
<gene>
    <name evidence="2" type="ORF">DKT68_29860</name>
</gene>
<evidence type="ECO:0000313" key="3">
    <source>
        <dbReference type="Proteomes" id="UP000245410"/>
    </source>
</evidence>
<dbReference type="Proteomes" id="UP000245410">
    <property type="component" value="Unassembled WGS sequence"/>
</dbReference>
<proteinExistence type="predicted"/>
<feature type="region of interest" description="Disordered" evidence="1">
    <location>
        <begin position="48"/>
        <end position="100"/>
    </location>
</feature>
<keyword evidence="3" id="KW-1185">Reference proteome</keyword>
<keyword evidence="2" id="KW-0282">Flagellum</keyword>
<sequence length="190" mass="18744">MRDPDSARALRPLRRLALPGGRTLLRAGLVAALLGLAAAVLHTPTGCPPATRASPSPDPLGAAGPTDSADGQPTGTEPIDGPSTGTRATTDARSGPLPLPTGAVGVPVRLAEPAALAVVRPGFRVDLLAAPPGGAGAEATLLASRALVLDVLGDGAADGSSALYLALNPDQAQRAVGLPEGSRFAIVVRG</sequence>
<comment type="caution">
    <text evidence="2">The sequence shown here is derived from an EMBL/GenBank/DDBJ whole genome shotgun (WGS) entry which is preliminary data.</text>
</comment>
<keyword evidence="2" id="KW-0966">Cell projection</keyword>
<reference evidence="2 3" key="1">
    <citation type="submission" date="2018-05" db="EMBL/GenBank/DDBJ databases">
        <title>Micromonospora atacamensis sp. nov., a novel actinobacteria isolated from high altitude Atacama Desert soil.</title>
        <authorList>
            <person name="Carro L."/>
            <person name="Golinska P."/>
            <person name="Klenk H.-P."/>
            <person name="Goodfellow M."/>
        </authorList>
    </citation>
    <scope>NUCLEOTIDE SEQUENCE [LARGE SCALE GENOMIC DNA]</scope>
    <source>
        <strain evidence="2 3">5R2A7</strain>
    </source>
</reference>
<protein>
    <submittedName>
        <fullName evidence="2">Flagellar biosynthesis protein FlgA</fullName>
    </submittedName>
</protein>
<name>A0A317CQP4_9ACTN</name>
<accession>A0A317CQP4</accession>
<dbReference type="EMBL" id="QGKR01000353">
    <property type="protein sequence ID" value="PWR04881.1"/>
    <property type="molecule type" value="Genomic_DNA"/>
</dbReference>